<reference evidence="5 6" key="1">
    <citation type="journal article" date="2019" name="Sci. Rep.">
        <title>Comparative genomics of chytrid fungi reveal insights into the obligate biotrophic and pathogenic lifestyle of Synchytrium endobioticum.</title>
        <authorList>
            <person name="van de Vossenberg B.T.L.H."/>
            <person name="Warris S."/>
            <person name="Nguyen H.D.T."/>
            <person name="van Gent-Pelzer M.P.E."/>
            <person name="Joly D.L."/>
            <person name="van de Geest H.C."/>
            <person name="Bonants P.J.M."/>
            <person name="Smith D.S."/>
            <person name="Levesque C.A."/>
            <person name="van der Lee T.A.J."/>
        </authorList>
    </citation>
    <scope>NUCLEOTIDE SEQUENCE [LARGE SCALE GENOMIC DNA]</scope>
    <source>
        <strain evidence="5 6">CBS 809.83</strain>
    </source>
</reference>
<dbReference type="SUPFAM" id="SSF56112">
    <property type="entry name" value="Protein kinase-like (PK-like)"/>
    <property type="match status" value="1"/>
</dbReference>
<feature type="chain" id="PRO_5021254729" description="ABC1 atypical kinase-like domain-containing protein" evidence="3">
    <location>
        <begin position="27"/>
        <end position="557"/>
    </location>
</feature>
<organism evidence="5 6">
    <name type="scientific">Powellomyces hirtus</name>
    <dbReference type="NCBI Taxonomy" id="109895"/>
    <lineage>
        <taxon>Eukaryota</taxon>
        <taxon>Fungi</taxon>
        <taxon>Fungi incertae sedis</taxon>
        <taxon>Chytridiomycota</taxon>
        <taxon>Chytridiomycota incertae sedis</taxon>
        <taxon>Chytridiomycetes</taxon>
        <taxon>Spizellomycetales</taxon>
        <taxon>Powellomycetaceae</taxon>
        <taxon>Powellomyces</taxon>
    </lineage>
</organism>
<dbReference type="CDD" id="cd13969">
    <property type="entry name" value="ADCK1-like"/>
    <property type="match status" value="1"/>
</dbReference>
<sequence>MFRSLAHRPLLRRGLLLTTGITTAWAADKYAYDSTIQRNVRTLYNGALITADYKWNFVEGNAANFEALHERVANRILSVCKENGGLYIKFGQQIAAVPVLPAAYNKTFKVLFDDAPAVSYAVVEKIIEEELGQSPDQIFETFSRTPLASASIAQVHRATLKDGSVVAVKIQKPEIQRQIGWDLFTYKILCRAMEFFFDLPLTWQADYIERHIRQETDFENEARNAELAAKNVREAPGSLSDRIHVPKVNWKYTSKRVMTAEWIEGIRFTNPELLEGQGWSKKEVMRTVVDVFADQIFRSGFIHADPHPGNIIVRKHPTSSRPQVVLLDHGLYVTCSETFKHDYAVFWKAIFSGDLPTIQSIAEGWGVRDVQMFASATLQKPWTPGKAVHVDTSANLEDLFQRQVKMKESVKTFLNNTQSFPKELIFVGRNMNLVRANNKFLGSPVNRINIMANTAVQSLGNNWSMWGSNRNSQHPLHPPSTIERFTQLVTSRINYWTFRATLFFTALVFHMSRAAQKMRYVVLGVQGAGFEDMIDGGMRRTMQDQFGVTIDDEAFSG</sequence>
<feature type="signal peptide" evidence="3">
    <location>
        <begin position="1"/>
        <end position="26"/>
    </location>
</feature>
<dbReference type="InterPro" id="IPR051130">
    <property type="entry name" value="Mito_struct-func_regulator"/>
</dbReference>
<comment type="similarity">
    <text evidence="1">Belongs to the protein kinase superfamily. ADCK protein kinase family.</text>
</comment>
<evidence type="ECO:0000256" key="1">
    <source>
        <dbReference type="ARBA" id="ARBA00009670"/>
    </source>
</evidence>
<comment type="caution">
    <text evidence="5">The sequence shown here is derived from an EMBL/GenBank/DDBJ whole genome shotgun (WGS) entry which is preliminary data.</text>
</comment>
<dbReference type="STRING" id="109895.A0A507DY70"/>
<name>A0A507DY70_9FUNG</name>
<feature type="domain" description="ABC1 atypical kinase-like" evidence="4">
    <location>
        <begin position="111"/>
        <end position="359"/>
    </location>
</feature>
<keyword evidence="3" id="KW-0732">Signal</keyword>
<dbReference type="InterPro" id="IPR045307">
    <property type="entry name" value="ADCK1_dom"/>
</dbReference>
<evidence type="ECO:0000259" key="4">
    <source>
        <dbReference type="Pfam" id="PF03109"/>
    </source>
</evidence>
<dbReference type="InterPro" id="IPR004147">
    <property type="entry name" value="ABC1_dom"/>
</dbReference>
<feature type="coiled-coil region" evidence="2">
    <location>
        <begin position="208"/>
        <end position="235"/>
    </location>
</feature>
<dbReference type="Proteomes" id="UP000318582">
    <property type="component" value="Unassembled WGS sequence"/>
</dbReference>
<keyword evidence="6" id="KW-1185">Reference proteome</keyword>
<dbReference type="PANTHER" id="PTHR43173:SF37">
    <property type="entry name" value="ABC1 FAMILY PROTEIN C10F6.14C"/>
    <property type="match status" value="1"/>
</dbReference>
<evidence type="ECO:0000313" key="6">
    <source>
        <dbReference type="Proteomes" id="UP000318582"/>
    </source>
</evidence>
<keyword evidence="2" id="KW-0175">Coiled coil</keyword>
<dbReference type="PANTHER" id="PTHR43173">
    <property type="entry name" value="ABC1 FAMILY PROTEIN"/>
    <property type="match status" value="1"/>
</dbReference>
<dbReference type="AlphaFoldDB" id="A0A507DY70"/>
<protein>
    <recommendedName>
        <fullName evidence="4">ABC1 atypical kinase-like domain-containing protein</fullName>
    </recommendedName>
</protein>
<dbReference type="EMBL" id="QEAQ01000066">
    <property type="protein sequence ID" value="TPX56733.1"/>
    <property type="molecule type" value="Genomic_DNA"/>
</dbReference>
<accession>A0A507DY70</accession>
<dbReference type="InterPro" id="IPR011009">
    <property type="entry name" value="Kinase-like_dom_sf"/>
</dbReference>
<evidence type="ECO:0000256" key="3">
    <source>
        <dbReference type="SAM" id="SignalP"/>
    </source>
</evidence>
<proteinExistence type="inferred from homology"/>
<dbReference type="Pfam" id="PF03109">
    <property type="entry name" value="ABC1"/>
    <property type="match status" value="1"/>
</dbReference>
<gene>
    <name evidence="5" type="ORF">PhCBS80983_g04332</name>
</gene>
<evidence type="ECO:0000313" key="5">
    <source>
        <dbReference type="EMBL" id="TPX56733.1"/>
    </source>
</evidence>
<evidence type="ECO:0000256" key="2">
    <source>
        <dbReference type="SAM" id="Coils"/>
    </source>
</evidence>